<evidence type="ECO:0000256" key="7">
    <source>
        <dbReference type="ARBA" id="ARBA00023002"/>
    </source>
</evidence>
<protein>
    <recommendedName>
        <fullName evidence="10">Amine oxidase domain-containing protein</fullName>
    </recommendedName>
</protein>
<keyword evidence="4" id="KW-0963">Cytoplasm</keyword>
<feature type="region of interest" description="Disordered" evidence="8">
    <location>
        <begin position="230"/>
        <end position="266"/>
    </location>
</feature>
<evidence type="ECO:0000259" key="10">
    <source>
        <dbReference type="Pfam" id="PF01593"/>
    </source>
</evidence>
<feature type="chain" id="PRO_5045387484" description="Amine oxidase domain-containing protein" evidence="9">
    <location>
        <begin position="18"/>
        <end position="374"/>
    </location>
</feature>
<feature type="signal peptide" evidence="9">
    <location>
        <begin position="1"/>
        <end position="17"/>
    </location>
</feature>
<dbReference type="PRINTS" id="PR00411">
    <property type="entry name" value="PNDRDTASEI"/>
</dbReference>
<comment type="subcellular location">
    <subcellularLocation>
        <location evidence="2">Cytoplasm</location>
    </subcellularLocation>
</comment>
<dbReference type="Gene3D" id="3.50.50.60">
    <property type="entry name" value="FAD/NAD(P)-binding domain"/>
    <property type="match status" value="3"/>
</dbReference>
<evidence type="ECO:0000256" key="2">
    <source>
        <dbReference type="ARBA" id="ARBA00004496"/>
    </source>
</evidence>
<organism evidence="11 12">
    <name type="scientific">Tetradesmus obliquus</name>
    <name type="common">Green alga</name>
    <name type="synonym">Acutodesmus obliquus</name>
    <dbReference type="NCBI Taxonomy" id="3088"/>
    <lineage>
        <taxon>Eukaryota</taxon>
        <taxon>Viridiplantae</taxon>
        <taxon>Chlorophyta</taxon>
        <taxon>core chlorophytes</taxon>
        <taxon>Chlorophyceae</taxon>
        <taxon>CS clade</taxon>
        <taxon>Sphaeropleales</taxon>
        <taxon>Scenedesmaceae</taxon>
        <taxon>Tetradesmus</taxon>
    </lineage>
</organism>
<dbReference type="EMBL" id="CP126216">
    <property type="protein sequence ID" value="WIA18526.1"/>
    <property type="molecule type" value="Genomic_DNA"/>
</dbReference>
<accession>A0ABY8UEI8</accession>
<dbReference type="Pfam" id="PF01593">
    <property type="entry name" value="Amino_oxidase"/>
    <property type="match status" value="2"/>
</dbReference>
<feature type="domain" description="Amine oxidase" evidence="10">
    <location>
        <begin position="271"/>
        <end position="367"/>
    </location>
</feature>
<dbReference type="Proteomes" id="UP001244341">
    <property type="component" value="Chromosome 9b"/>
</dbReference>
<reference evidence="11 12" key="1">
    <citation type="submission" date="2023-05" db="EMBL/GenBank/DDBJ databases">
        <title>A 100% complete, gapless, phased diploid assembly of the Scenedesmus obliquus UTEX 3031 genome.</title>
        <authorList>
            <person name="Biondi T.C."/>
            <person name="Hanschen E.R."/>
            <person name="Kwon T."/>
            <person name="Eng W."/>
            <person name="Kruse C.P.S."/>
            <person name="Koehler S.I."/>
            <person name="Kunde Y."/>
            <person name="Gleasner C.D."/>
            <person name="You Mak K.T."/>
            <person name="Polle J."/>
            <person name="Hovde B.T."/>
            <person name="Starkenburg S.R."/>
        </authorList>
    </citation>
    <scope>NUCLEOTIDE SEQUENCE [LARGE SCALE GENOMIC DNA]</scope>
    <source>
        <strain evidence="11 12">DOE0152z</strain>
    </source>
</reference>
<evidence type="ECO:0000256" key="4">
    <source>
        <dbReference type="ARBA" id="ARBA00022490"/>
    </source>
</evidence>
<evidence type="ECO:0000256" key="1">
    <source>
        <dbReference type="ARBA" id="ARBA00001974"/>
    </source>
</evidence>
<evidence type="ECO:0000256" key="3">
    <source>
        <dbReference type="ARBA" id="ARBA00005995"/>
    </source>
</evidence>
<comment type="cofactor">
    <cofactor evidence="1">
        <name>FAD</name>
        <dbReference type="ChEBI" id="CHEBI:57692"/>
    </cofactor>
</comment>
<dbReference type="PANTHER" id="PTHR10742:SF405">
    <property type="entry name" value="PEROXISOMAL N(1)-ACETYL-SPERMINE_SPERMIDINE OXIDASE"/>
    <property type="match status" value="1"/>
</dbReference>
<dbReference type="InterPro" id="IPR050281">
    <property type="entry name" value="Flavin_monoamine_oxidase"/>
</dbReference>
<feature type="domain" description="Amine oxidase" evidence="10">
    <location>
        <begin position="69"/>
        <end position="211"/>
    </location>
</feature>
<keyword evidence="6" id="KW-0274">FAD</keyword>
<dbReference type="InterPro" id="IPR036188">
    <property type="entry name" value="FAD/NAD-bd_sf"/>
</dbReference>
<keyword evidence="9" id="KW-0732">Signal</keyword>
<evidence type="ECO:0000256" key="6">
    <source>
        <dbReference type="ARBA" id="ARBA00022827"/>
    </source>
</evidence>
<gene>
    <name evidence="11" type="ORF">OEZ85_009976</name>
</gene>
<name>A0ABY8UEI8_TETOB</name>
<feature type="compositionally biased region" description="Low complexity" evidence="8">
    <location>
        <begin position="149"/>
        <end position="161"/>
    </location>
</feature>
<evidence type="ECO:0000256" key="5">
    <source>
        <dbReference type="ARBA" id="ARBA00022630"/>
    </source>
</evidence>
<dbReference type="Pfam" id="PF13450">
    <property type="entry name" value="NAD_binding_8"/>
    <property type="match status" value="1"/>
</dbReference>
<evidence type="ECO:0000313" key="11">
    <source>
        <dbReference type="EMBL" id="WIA18526.1"/>
    </source>
</evidence>
<evidence type="ECO:0000313" key="12">
    <source>
        <dbReference type="Proteomes" id="UP001244341"/>
    </source>
</evidence>
<feature type="region of interest" description="Disordered" evidence="8">
    <location>
        <begin position="139"/>
        <end position="161"/>
    </location>
</feature>
<evidence type="ECO:0000256" key="8">
    <source>
        <dbReference type="SAM" id="MobiDB-lite"/>
    </source>
</evidence>
<keyword evidence="5" id="KW-0285">Flavoprotein</keyword>
<comment type="similarity">
    <text evidence="3">Belongs to the flavin monoamine oxidase family.</text>
</comment>
<dbReference type="SUPFAM" id="SSF51905">
    <property type="entry name" value="FAD/NAD(P)-binding domain"/>
    <property type="match status" value="1"/>
</dbReference>
<keyword evidence="7" id="KW-0560">Oxidoreductase</keyword>
<dbReference type="InterPro" id="IPR002937">
    <property type="entry name" value="Amino_oxidase"/>
</dbReference>
<dbReference type="PANTHER" id="PTHR10742">
    <property type="entry name" value="FLAVIN MONOAMINE OXIDASE"/>
    <property type="match status" value="1"/>
</dbReference>
<keyword evidence="12" id="KW-1185">Reference proteome</keyword>
<sequence length="374" mass="38019">MKKVAVIGGGFVGIAAACTLAQQGNGAVAVQVFEAGPVLGGRASRGTGWACRERLQRAYDGFHSTDAAGTTHAIEYEDLEGPNMPVPGGYQHLAELLAAEAEVQGVKFALNCAVKKIQWRRLDGRVAIQLAAAAATGSTPAIKSPDAHSSPPAAAAGAAAAAESEEGNVELFDAVVFTGSLGVLKAQAGQLFDPQLPPAKVAAIQQLHIGQAGSDRGPGSLTTPVAAQAVPDSAGSTGSAQAGPDRGPEGAQAGPGRGPEKPQAGASLAGVRLLRSTWTTDPRFLGSYSYPGPDANGDTADVLAQPLTAAGDLLDLDCQDTAAGQQQQQQQQQAALVCFAGEATSRGHMGTVHGAYLSGVREARRLLAQWHLQG</sequence>
<proteinExistence type="inferred from homology"/>
<evidence type="ECO:0000256" key="9">
    <source>
        <dbReference type="SAM" id="SignalP"/>
    </source>
</evidence>